<feature type="region of interest" description="Disordered" evidence="1">
    <location>
        <begin position="48"/>
        <end position="74"/>
    </location>
</feature>
<sequence>MVTASEASIEHHPSRRSISNTCMISASTISTQHQHRLSINNMVLASTPSAEHHPRQLSIDRSNSSSTSSQQTSLGKIISPSALFPSSYIHYLPTLPSKANPKRENSLDIRVQLRTAHSRTPTAQSPRPSSPSSAERETDSYSASAPSPHAHPTAPPHQPQPYSSAYSPPQHPPSRIPAPLS</sequence>
<proteinExistence type="predicted"/>
<dbReference type="AlphaFoldDB" id="A0A6G1KXD1"/>
<feature type="region of interest" description="Disordered" evidence="1">
    <location>
        <begin position="115"/>
        <end position="181"/>
    </location>
</feature>
<evidence type="ECO:0000256" key="1">
    <source>
        <dbReference type="SAM" id="MobiDB-lite"/>
    </source>
</evidence>
<feature type="compositionally biased region" description="Low complexity" evidence="1">
    <location>
        <begin position="62"/>
        <end position="73"/>
    </location>
</feature>
<name>A0A6G1KXD1_9PEZI</name>
<keyword evidence="3" id="KW-1185">Reference proteome</keyword>
<protein>
    <submittedName>
        <fullName evidence="2">Uncharacterized protein</fullName>
    </submittedName>
</protein>
<dbReference type="Proteomes" id="UP000799436">
    <property type="component" value="Unassembled WGS sequence"/>
</dbReference>
<evidence type="ECO:0000313" key="2">
    <source>
        <dbReference type="EMBL" id="KAF2765301.1"/>
    </source>
</evidence>
<feature type="compositionally biased region" description="Pro residues" evidence="1">
    <location>
        <begin position="169"/>
        <end position="181"/>
    </location>
</feature>
<gene>
    <name evidence="2" type="ORF">EJ03DRAFT_210178</name>
</gene>
<accession>A0A6G1KXD1</accession>
<organism evidence="2 3">
    <name type="scientific">Teratosphaeria nubilosa</name>
    <dbReference type="NCBI Taxonomy" id="161662"/>
    <lineage>
        <taxon>Eukaryota</taxon>
        <taxon>Fungi</taxon>
        <taxon>Dikarya</taxon>
        <taxon>Ascomycota</taxon>
        <taxon>Pezizomycotina</taxon>
        <taxon>Dothideomycetes</taxon>
        <taxon>Dothideomycetidae</taxon>
        <taxon>Mycosphaerellales</taxon>
        <taxon>Teratosphaeriaceae</taxon>
        <taxon>Teratosphaeria</taxon>
    </lineage>
</organism>
<reference evidence="2" key="1">
    <citation type="journal article" date="2020" name="Stud. Mycol.">
        <title>101 Dothideomycetes genomes: a test case for predicting lifestyles and emergence of pathogens.</title>
        <authorList>
            <person name="Haridas S."/>
            <person name="Albert R."/>
            <person name="Binder M."/>
            <person name="Bloem J."/>
            <person name="Labutti K."/>
            <person name="Salamov A."/>
            <person name="Andreopoulos B."/>
            <person name="Baker S."/>
            <person name="Barry K."/>
            <person name="Bills G."/>
            <person name="Bluhm B."/>
            <person name="Cannon C."/>
            <person name="Castanera R."/>
            <person name="Culley D."/>
            <person name="Daum C."/>
            <person name="Ezra D."/>
            <person name="Gonzalez J."/>
            <person name="Henrissat B."/>
            <person name="Kuo A."/>
            <person name="Liang C."/>
            <person name="Lipzen A."/>
            <person name="Lutzoni F."/>
            <person name="Magnuson J."/>
            <person name="Mondo S."/>
            <person name="Nolan M."/>
            <person name="Ohm R."/>
            <person name="Pangilinan J."/>
            <person name="Park H.-J."/>
            <person name="Ramirez L."/>
            <person name="Alfaro M."/>
            <person name="Sun H."/>
            <person name="Tritt A."/>
            <person name="Yoshinaga Y."/>
            <person name="Zwiers L.-H."/>
            <person name="Turgeon B."/>
            <person name="Goodwin S."/>
            <person name="Spatafora J."/>
            <person name="Crous P."/>
            <person name="Grigoriev I."/>
        </authorList>
    </citation>
    <scope>NUCLEOTIDE SEQUENCE</scope>
    <source>
        <strain evidence="2">CBS 116005</strain>
    </source>
</reference>
<feature type="compositionally biased region" description="Low complexity" evidence="1">
    <location>
        <begin position="140"/>
        <end position="152"/>
    </location>
</feature>
<evidence type="ECO:0000313" key="3">
    <source>
        <dbReference type="Proteomes" id="UP000799436"/>
    </source>
</evidence>
<dbReference type="EMBL" id="ML995895">
    <property type="protein sequence ID" value="KAF2765301.1"/>
    <property type="molecule type" value="Genomic_DNA"/>
</dbReference>
<feature type="compositionally biased region" description="Low complexity" evidence="1">
    <location>
        <begin position="118"/>
        <end position="133"/>
    </location>
</feature>